<comment type="caution">
    <text evidence="2">The sequence shown here is derived from an EMBL/GenBank/DDBJ whole genome shotgun (WGS) entry which is preliminary data.</text>
</comment>
<keyword evidence="1" id="KW-1133">Transmembrane helix</keyword>
<reference evidence="2 3" key="1">
    <citation type="journal article" date="2023" name="Int. J. Mol. Sci.">
        <title>De Novo Assembly and Annotation of 11 Diverse Shrub Willow (Salix) Genomes Reveals Novel Gene Organization in Sex-Linked Regions.</title>
        <authorList>
            <person name="Hyden B."/>
            <person name="Feng K."/>
            <person name="Yates T.B."/>
            <person name="Jawdy S."/>
            <person name="Cereghino C."/>
            <person name="Smart L.B."/>
            <person name="Muchero W."/>
        </authorList>
    </citation>
    <scope>NUCLEOTIDE SEQUENCE [LARGE SCALE GENOMIC DNA]</scope>
    <source>
        <tissue evidence="2">Shoot tip</tissue>
    </source>
</reference>
<organism evidence="2 3">
    <name type="scientific">Salix udensis</name>
    <dbReference type="NCBI Taxonomy" id="889485"/>
    <lineage>
        <taxon>Eukaryota</taxon>
        <taxon>Viridiplantae</taxon>
        <taxon>Streptophyta</taxon>
        <taxon>Embryophyta</taxon>
        <taxon>Tracheophyta</taxon>
        <taxon>Spermatophyta</taxon>
        <taxon>Magnoliopsida</taxon>
        <taxon>eudicotyledons</taxon>
        <taxon>Gunneridae</taxon>
        <taxon>Pentapetalae</taxon>
        <taxon>rosids</taxon>
        <taxon>fabids</taxon>
        <taxon>Malpighiales</taxon>
        <taxon>Salicaceae</taxon>
        <taxon>Saliceae</taxon>
        <taxon>Salix</taxon>
    </lineage>
</organism>
<protein>
    <recommendedName>
        <fullName evidence="4">Transmembrane protein</fullName>
    </recommendedName>
</protein>
<dbReference type="Proteomes" id="UP001162972">
    <property type="component" value="Chromosome 11"/>
</dbReference>
<keyword evidence="1" id="KW-0472">Membrane</keyword>
<evidence type="ECO:0008006" key="4">
    <source>
        <dbReference type="Google" id="ProtNLM"/>
    </source>
</evidence>
<evidence type="ECO:0000313" key="2">
    <source>
        <dbReference type="EMBL" id="KAJ6416703.1"/>
    </source>
</evidence>
<feature type="transmembrane region" description="Helical" evidence="1">
    <location>
        <begin position="27"/>
        <end position="50"/>
    </location>
</feature>
<proteinExistence type="predicted"/>
<keyword evidence="1" id="KW-0812">Transmembrane</keyword>
<dbReference type="AlphaFoldDB" id="A0AAD6K4W8"/>
<keyword evidence="3" id="KW-1185">Reference proteome</keyword>
<evidence type="ECO:0000313" key="3">
    <source>
        <dbReference type="Proteomes" id="UP001162972"/>
    </source>
</evidence>
<name>A0AAD6K4W8_9ROSI</name>
<gene>
    <name evidence="2" type="ORF">OIU84_002553</name>
</gene>
<dbReference type="EMBL" id="JAPFFJ010000011">
    <property type="protein sequence ID" value="KAJ6416703.1"/>
    <property type="molecule type" value="Genomic_DNA"/>
</dbReference>
<accession>A0AAD6K4W8</accession>
<sequence>MPSHDGASMGVFITEHGASFFVNNGGISWLLIVTKLCFIVAMLVVVVGGGNWHSCIVMSKYLLVEVVGFWIVRVRPQLGSSSCLPHCSQNLSLVWQSRHCYFLHGYVYIDSIHSCEANKNHVLPSRTRNN</sequence>
<evidence type="ECO:0000256" key="1">
    <source>
        <dbReference type="SAM" id="Phobius"/>
    </source>
</evidence>